<dbReference type="EMBL" id="VMNW02000012">
    <property type="protein sequence ID" value="KAA9162633.1"/>
    <property type="molecule type" value="Genomic_DNA"/>
</dbReference>
<dbReference type="Proteomes" id="UP000319769">
    <property type="component" value="Unassembled WGS sequence"/>
</dbReference>
<dbReference type="GO" id="GO:0016853">
    <property type="term" value="F:isomerase activity"/>
    <property type="evidence" value="ECO:0007669"/>
    <property type="project" value="UniProtKB-KW"/>
</dbReference>
<name>A0A5N0VBI7_9PSEU</name>
<dbReference type="RefSeq" id="WP_144750013.1">
    <property type="nucleotide sequence ID" value="NZ_VMNW02000012.1"/>
</dbReference>
<organism evidence="2 3">
    <name type="scientific">Amycolatopsis acidicola</name>
    <dbReference type="NCBI Taxonomy" id="2596893"/>
    <lineage>
        <taxon>Bacteria</taxon>
        <taxon>Bacillati</taxon>
        <taxon>Actinomycetota</taxon>
        <taxon>Actinomycetes</taxon>
        <taxon>Pseudonocardiales</taxon>
        <taxon>Pseudonocardiaceae</taxon>
        <taxon>Amycolatopsis</taxon>
    </lineage>
</organism>
<reference evidence="2" key="1">
    <citation type="submission" date="2019-09" db="EMBL/GenBank/DDBJ databases">
        <authorList>
            <person name="Teo W.F.A."/>
            <person name="Duangmal K."/>
        </authorList>
    </citation>
    <scope>NUCLEOTIDE SEQUENCE [LARGE SCALE GENOMIC DNA]</scope>
    <source>
        <strain evidence="2">K81G1</strain>
    </source>
</reference>
<evidence type="ECO:0000313" key="2">
    <source>
        <dbReference type="EMBL" id="KAA9162633.1"/>
    </source>
</evidence>
<dbReference type="SUPFAM" id="SSF52096">
    <property type="entry name" value="ClpP/crotonase"/>
    <property type="match status" value="1"/>
</dbReference>
<dbReference type="Gene3D" id="3.90.226.10">
    <property type="entry name" value="2-enoyl-CoA Hydratase, Chain A, domain 1"/>
    <property type="match status" value="1"/>
</dbReference>
<dbReference type="PANTHER" id="PTHR42964:SF1">
    <property type="entry name" value="POLYKETIDE BIOSYNTHESIS ENOYL-COA HYDRATASE PKSH-RELATED"/>
    <property type="match status" value="1"/>
</dbReference>
<comment type="similarity">
    <text evidence="1">Belongs to the enoyl-CoA hydratase/isomerase family.</text>
</comment>
<sequence>MTVRLDLSGTPARITIANPGNGNRFTAAMMDEFAEALRAVESAGSPVLVLDSEGGDFTFGRDQRERVPGLSKRDNLTKILTVNDLLSSASAVTVAAIRGHAFGFGTGLSLHADLTVAADDAVFAFDEIAHGLAPLVVVAYLAKYVPEKIARELVLTGREVSAEEAGRLAVVNRVVPPERVDDEVAELVAGLGKRDPGALRLIKQYHRDLRDDRETELGQRAVARLADWLDAR</sequence>
<dbReference type="InterPro" id="IPR001753">
    <property type="entry name" value="Enoyl-CoA_hydra/iso"/>
</dbReference>
<proteinExistence type="inferred from homology"/>
<protein>
    <submittedName>
        <fullName evidence="2">Enoyl-CoA hydratase/isomerase family protein</fullName>
    </submittedName>
</protein>
<dbReference type="PANTHER" id="PTHR42964">
    <property type="entry name" value="ENOYL-COA HYDRATASE"/>
    <property type="match status" value="1"/>
</dbReference>
<dbReference type="AlphaFoldDB" id="A0A5N0VBI7"/>
<gene>
    <name evidence="2" type="ORF">FPZ12_011305</name>
</gene>
<dbReference type="CDD" id="cd06558">
    <property type="entry name" value="crotonase-like"/>
    <property type="match status" value="1"/>
</dbReference>
<evidence type="ECO:0000313" key="3">
    <source>
        <dbReference type="Proteomes" id="UP000319769"/>
    </source>
</evidence>
<dbReference type="InterPro" id="IPR029045">
    <property type="entry name" value="ClpP/crotonase-like_dom_sf"/>
</dbReference>
<dbReference type="InterPro" id="IPR051683">
    <property type="entry name" value="Enoyl-CoA_Hydratase/Isomerase"/>
</dbReference>
<keyword evidence="3" id="KW-1185">Reference proteome</keyword>
<comment type="caution">
    <text evidence="2">The sequence shown here is derived from an EMBL/GenBank/DDBJ whole genome shotgun (WGS) entry which is preliminary data.</text>
</comment>
<evidence type="ECO:0000256" key="1">
    <source>
        <dbReference type="ARBA" id="ARBA00005254"/>
    </source>
</evidence>
<dbReference type="OrthoDB" id="8452484at2"/>
<accession>A0A5N0VBI7</accession>
<dbReference type="Pfam" id="PF00378">
    <property type="entry name" value="ECH_1"/>
    <property type="match status" value="1"/>
</dbReference>